<dbReference type="Proteomes" id="UP001597476">
    <property type="component" value="Unassembled WGS sequence"/>
</dbReference>
<reference evidence="2" key="1">
    <citation type="journal article" date="2019" name="Int. J. Syst. Evol. Microbiol.">
        <title>The Global Catalogue of Microorganisms (GCM) 10K type strain sequencing project: providing services to taxonomists for standard genome sequencing and annotation.</title>
        <authorList>
            <consortium name="The Broad Institute Genomics Platform"/>
            <consortium name="The Broad Institute Genome Sequencing Center for Infectious Disease"/>
            <person name="Wu L."/>
            <person name="Ma J."/>
        </authorList>
    </citation>
    <scope>NUCLEOTIDE SEQUENCE [LARGE SCALE GENOMIC DNA]</scope>
    <source>
        <strain evidence="2">KCTC 42398</strain>
    </source>
</reference>
<keyword evidence="2" id="KW-1185">Reference proteome</keyword>
<sequence length="169" mass="18507">MKKLGLLIVGFIIGAVLTYYFCPREAEMITEMEIVKPKGVISVAEAKVLNDNWTKSRKSVLDSITERSVGKEDNRSTWWPIDDVEKYIGYAKSEASKSGNTLTGLRVYLGVYGSSAGESKKDLTTMFIVPTGEKSTLEASFINLSLQNNNDLPIPPLNEGGGSPPPYNP</sequence>
<comment type="caution">
    <text evidence="1">The sequence shown here is derived from an EMBL/GenBank/DDBJ whole genome shotgun (WGS) entry which is preliminary data.</text>
</comment>
<organism evidence="1 2">
    <name type="scientific">Hyunsoonleella rubra</name>
    <dbReference type="NCBI Taxonomy" id="1737062"/>
    <lineage>
        <taxon>Bacteria</taxon>
        <taxon>Pseudomonadati</taxon>
        <taxon>Bacteroidota</taxon>
        <taxon>Flavobacteriia</taxon>
        <taxon>Flavobacteriales</taxon>
        <taxon>Flavobacteriaceae</taxon>
    </lineage>
</organism>
<name>A0ABW5TCX4_9FLAO</name>
<evidence type="ECO:0000313" key="1">
    <source>
        <dbReference type="EMBL" id="MFD2726363.1"/>
    </source>
</evidence>
<dbReference type="EMBL" id="JBHULY010000016">
    <property type="protein sequence ID" value="MFD2726363.1"/>
    <property type="molecule type" value="Genomic_DNA"/>
</dbReference>
<protein>
    <submittedName>
        <fullName evidence="1">Uncharacterized protein</fullName>
    </submittedName>
</protein>
<evidence type="ECO:0000313" key="2">
    <source>
        <dbReference type="Proteomes" id="UP001597476"/>
    </source>
</evidence>
<accession>A0ABW5TCX4</accession>
<proteinExistence type="predicted"/>
<dbReference type="RefSeq" id="WP_380291228.1">
    <property type="nucleotide sequence ID" value="NZ_JBHULY010000016.1"/>
</dbReference>
<gene>
    <name evidence="1" type="ORF">ACFSR8_09065</name>
</gene>